<name>F0XEW2_GROCL</name>
<dbReference type="InParanoid" id="F0XEW2"/>
<dbReference type="PANTHER" id="PTHR20883">
    <property type="entry name" value="PHYTANOYL-COA DIOXYGENASE DOMAIN CONTAINING 1"/>
    <property type="match status" value="1"/>
</dbReference>
<dbReference type="Gene3D" id="2.60.120.620">
    <property type="entry name" value="q2cbj1_9rhob like domain"/>
    <property type="match status" value="1"/>
</dbReference>
<evidence type="ECO:0000313" key="3">
    <source>
        <dbReference type="EMBL" id="EFX03760.1"/>
    </source>
</evidence>
<gene>
    <name evidence="3" type="ORF">CMQ_688</name>
</gene>
<keyword evidence="3" id="KW-0560">Oxidoreductase</keyword>
<evidence type="ECO:0000256" key="2">
    <source>
        <dbReference type="ARBA" id="ARBA00005830"/>
    </source>
</evidence>
<protein>
    <submittedName>
        <fullName evidence="3">Phytanoyl-dioxygenase family protein</fullName>
    </submittedName>
</protein>
<dbReference type="GO" id="GO:0046872">
    <property type="term" value="F:metal ion binding"/>
    <property type="evidence" value="ECO:0007669"/>
    <property type="project" value="UniProtKB-ARBA"/>
</dbReference>
<dbReference type="EMBL" id="GL629765">
    <property type="protein sequence ID" value="EFX03760.1"/>
    <property type="molecule type" value="Genomic_DNA"/>
</dbReference>
<dbReference type="Pfam" id="PF05721">
    <property type="entry name" value="PhyH"/>
    <property type="match status" value="1"/>
</dbReference>
<accession>F0XEW2</accession>
<dbReference type="AlphaFoldDB" id="F0XEW2"/>
<dbReference type="RefSeq" id="XP_014173242.1">
    <property type="nucleotide sequence ID" value="XM_014317767.1"/>
</dbReference>
<proteinExistence type="inferred from homology"/>
<dbReference type="eggNOG" id="KOG3290">
    <property type="taxonomic scope" value="Eukaryota"/>
</dbReference>
<organism evidence="4">
    <name type="scientific">Grosmannia clavigera (strain kw1407 / UAMH 11150)</name>
    <name type="common">Blue stain fungus</name>
    <name type="synonym">Graphiocladiella clavigera</name>
    <dbReference type="NCBI Taxonomy" id="655863"/>
    <lineage>
        <taxon>Eukaryota</taxon>
        <taxon>Fungi</taxon>
        <taxon>Dikarya</taxon>
        <taxon>Ascomycota</taxon>
        <taxon>Pezizomycotina</taxon>
        <taxon>Sordariomycetes</taxon>
        <taxon>Sordariomycetidae</taxon>
        <taxon>Ophiostomatales</taxon>
        <taxon>Ophiostomataceae</taxon>
        <taxon>Leptographium</taxon>
    </lineage>
</organism>
<reference evidence="3 4" key="1">
    <citation type="journal article" date="2011" name="Proc. Natl. Acad. Sci. U.S.A.">
        <title>Genome and transcriptome analyses of the mountain pine beetle-fungal symbiont Grosmannia clavigera, a lodgepole pine pathogen.</title>
        <authorList>
            <person name="DiGuistini S."/>
            <person name="Wang Y."/>
            <person name="Liao N.Y."/>
            <person name="Taylor G."/>
            <person name="Tanguay P."/>
            <person name="Feau N."/>
            <person name="Henrissat B."/>
            <person name="Chan S.K."/>
            <person name="Hesse-Orce U."/>
            <person name="Alamouti S.M."/>
            <person name="Tsui C.K.M."/>
            <person name="Docking R.T."/>
            <person name="Levasseur A."/>
            <person name="Haridas S."/>
            <person name="Robertson G."/>
            <person name="Birol I."/>
            <person name="Holt R.A."/>
            <person name="Marra M.A."/>
            <person name="Hamelin R.C."/>
            <person name="Hirst M."/>
            <person name="Jones S.J.M."/>
            <person name="Bohlmann J."/>
            <person name="Breuil C."/>
        </authorList>
    </citation>
    <scope>NUCLEOTIDE SEQUENCE [LARGE SCALE GENOMIC DNA]</scope>
    <source>
        <strain evidence="4">kw1407 / UAMH 11150</strain>
    </source>
</reference>
<dbReference type="Proteomes" id="UP000007796">
    <property type="component" value="Unassembled WGS sequence"/>
</dbReference>
<comment type="similarity">
    <text evidence="2">Belongs to the PhyH family.</text>
</comment>
<dbReference type="SUPFAM" id="SSF51197">
    <property type="entry name" value="Clavaminate synthase-like"/>
    <property type="match status" value="1"/>
</dbReference>
<dbReference type="GO" id="GO:0051213">
    <property type="term" value="F:dioxygenase activity"/>
    <property type="evidence" value="ECO:0007669"/>
    <property type="project" value="UniProtKB-KW"/>
</dbReference>
<keyword evidence="3" id="KW-0223">Dioxygenase</keyword>
<dbReference type="OrthoDB" id="445007at2759"/>
<dbReference type="STRING" id="655863.F0XEW2"/>
<sequence>MITAVAPNADLRQHYDEHGVVHVADLIDPSEVDGIRTSFMAQVHEDRSAVGFDDNVPADDVLARFPRFVHPHRRPDLAVGRLARRYMLDRRIVDRVEAMVGAPVHGAQSMFYFKPPGARGQALHQDNTALHAHPETCIAVWIAVDPVDDYNGGLRLVPGSHRYALVCPSDEADQATSFSKNTLVLPDGLTTQPSQMRPGDALFFHGNIVHGSGPNHSADRFRRSLIFHYVPQASVAIARFYLPLVGPDGKDVLIVGSNEGGVCGEAWVTDKGHLFHRNDIEEALEHGGTQSFDEAIGFLILRTDNPDNNGLQANLLT</sequence>
<keyword evidence="4" id="KW-1185">Reference proteome</keyword>
<dbReference type="PANTHER" id="PTHR20883:SF48">
    <property type="entry name" value="ECTOINE DIOXYGENASE"/>
    <property type="match status" value="1"/>
</dbReference>
<evidence type="ECO:0000313" key="4">
    <source>
        <dbReference type="Proteomes" id="UP000007796"/>
    </source>
</evidence>
<comment type="cofactor">
    <cofactor evidence="1">
        <name>Fe cation</name>
        <dbReference type="ChEBI" id="CHEBI:24875"/>
    </cofactor>
</comment>
<evidence type="ECO:0000256" key="1">
    <source>
        <dbReference type="ARBA" id="ARBA00001962"/>
    </source>
</evidence>
<dbReference type="InterPro" id="IPR008775">
    <property type="entry name" value="Phytyl_CoA_dOase-like"/>
</dbReference>
<dbReference type="HOGENOM" id="CLU_048953_6_0_1"/>
<dbReference type="GeneID" id="25980361"/>